<organism evidence="2 3">
    <name type="scientific">Athelia psychrophila</name>
    <dbReference type="NCBI Taxonomy" id="1759441"/>
    <lineage>
        <taxon>Eukaryota</taxon>
        <taxon>Fungi</taxon>
        <taxon>Dikarya</taxon>
        <taxon>Basidiomycota</taxon>
        <taxon>Agaricomycotina</taxon>
        <taxon>Agaricomycetes</taxon>
        <taxon>Agaricomycetidae</taxon>
        <taxon>Atheliales</taxon>
        <taxon>Atheliaceae</taxon>
        <taxon>Athelia</taxon>
    </lineage>
</organism>
<feature type="region of interest" description="Disordered" evidence="1">
    <location>
        <begin position="75"/>
        <end position="144"/>
    </location>
</feature>
<feature type="compositionally biased region" description="Polar residues" evidence="1">
    <location>
        <begin position="31"/>
        <end position="44"/>
    </location>
</feature>
<sequence length="245" mass="26498">MRAYTCLAATHSMVTRAQGGAAAEETEDVSDQWSESPPSGSSHKQLGFFCDIGLQYQQEESEPVDGVSMLLSSDEGSVDLKAPPRNTGKRARVISSAPSSDAEKEMAHIVITPQQTRLQGVQVDTPRRGKRRSSAVLSSDEEDYDPKWLRKKGKWVHVLSSASSPDAEEIETRPQHVQGPRDSPAPVPYPLSYELAQGSEQTSGRSRSRGSTAAKDATPSPAGRGTMASQMRTKSSKFSRMSSST</sequence>
<protein>
    <submittedName>
        <fullName evidence="2">Uncharacterized protein</fullName>
    </submittedName>
</protein>
<feature type="region of interest" description="Disordered" evidence="1">
    <location>
        <begin position="160"/>
        <end position="245"/>
    </location>
</feature>
<evidence type="ECO:0000313" key="3">
    <source>
        <dbReference type="Proteomes" id="UP000076532"/>
    </source>
</evidence>
<keyword evidence="3" id="KW-1185">Reference proteome</keyword>
<evidence type="ECO:0000256" key="1">
    <source>
        <dbReference type="SAM" id="MobiDB-lite"/>
    </source>
</evidence>
<name>A0A166RLE0_9AGAM</name>
<gene>
    <name evidence="2" type="ORF">FIBSPDRAFT_258184</name>
</gene>
<reference evidence="2 3" key="1">
    <citation type="journal article" date="2016" name="Mol. Biol. Evol.">
        <title>Comparative Genomics of Early-Diverging Mushroom-Forming Fungi Provides Insights into the Origins of Lignocellulose Decay Capabilities.</title>
        <authorList>
            <person name="Nagy L.G."/>
            <person name="Riley R."/>
            <person name="Tritt A."/>
            <person name="Adam C."/>
            <person name="Daum C."/>
            <person name="Floudas D."/>
            <person name="Sun H."/>
            <person name="Yadav J.S."/>
            <person name="Pangilinan J."/>
            <person name="Larsson K.H."/>
            <person name="Matsuura K."/>
            <person name="Barry K."/>
            <person name="Labutti K."/>
            <person name="Kuo R."/>
            <person name="Ohm R.A."/>
            <person name="Bhattacharya S.S."/>
            <person name="Shirouzu T."/>
            <person name="Yoshinaga Y."/>
            <person name="Martin F.M."/>
            <person name="Grigoriev I.V."/>
            <person name="Hibbett D.S."/>
        </authorList>
    </citation>
    <scope>NUCLEOTIDE SEQUENCE [LARGE SCALE GENOMIC DNA]</scope>
    <source>
        <strain evidence="2 3">CBS 109695</strain>
    </source>
</reference>
<feature type="compositionally biased region" description="Low complexity" evidence="1">
    <location>
        <begin position="197"/>
        <end position="212"/>
    </location>
</feature>
<proteinExistence type="predicted"/>
<feature type="compositionally biased region" description="Low complexity" evidence="1">
    <location>
        <begin position="231"/>
        <end position="245"/>
    </location>
</feature>
<accession>A0A166RLE0</accession>
<dbReference type="AlphaFoldDB" id="A0A166RLE0"/>
<feature type="region of interest" description="Disordered" evidence="1">
    <location>
        <begin position="16"/>
        <end position="44"/>
    </location>
</feature>
<dbReference type="EMBL" id="KV417503">
    <property type="protein sequence ID" value="KZP28398.1"/>
    <property type="molecule type" value="Genomic_DNA"/>
</dbReference>
<evidence type="ECO:0000313" key="2">
    <source>
        <dbReference type="EMBL" id="KZP28398.1"/>
    </source>
</evidence>
<dbReference type="Proteomes" id="UP000076532">
    <property type="component" value="Unassembled WGS sequence"/>
</dbReference>